<dbReference type="Gene3D" id="3.30.465.10">
    <property type="match status" value="1"/>
</dbReference>
<protein>
    <recommendedName>
        <fullName evidence="1">Berberine/berberine-like domain-containing protein</fullName>
    </recommendedName>
</protein>
<dbReference type="InterPro" id="IPR016169">
    <property type="entry name" value="FAD-bd_PCMH_sub2"/>
</dbReference>
<sequence>MRGGANCPRLAAIKKQYDPTNFFRLNQNIRSG</sequence>
<evidence type="ECO:0000313" key="2">
    <source>
        <dbReference type="EMBL" id="NEI50339.1"/>
    </source>
</evidence>
<dbReference type="Pfam" id="PF08031">
    <property type="entry name" value="BBE"/>
    <property type="match status" value="1"/>
</dbReference>
<evidence type="ECO:0000313" key="3">
    <source>
        <dbReference type="Proteomes" id="UP000661163"/>
    </source>
</evidence>
<evidence type="ECO:0000259" key="1">
    <source>
        <dbReference type="Pfam" id="PF08031"/>
    </source>
</evidence>
<dbReference type="RefSeq" id="WP_085994720.1">
    <property type="nucleotide sequence ID" value="NZ_SILB01000001.1"/>
</dbReference>
<accession>A0AAE5C394</accession>
<name>A0AAE5C394_9HYPH</name>
<feature type="domain" description="Berberine/berberine-like" evidence="1">
    <location>
        <begin position="4"/>
        <end position="30"/>
    </location>
</feature>
<dbReference type="EMBL" id="WUFC01000018">
    <property type="protein sequence ID" value="NEI50339.1"/>
    <property type="molecule type" value="Genomic_DNA"/>
</dbReference>
<reference evidence="2 3" key="1">
    <citation type="submission" date="2019-12" db="EMBL/GenBank/DDBJ databases">
        <title>Rhizobium genotypes associated with high levels of biological nitrogen fixation by grain legumes in a temperate-maritime cropping system.</title>
        <authorList>
            <person name="Maluk M."/>
            <person name="Francesc Ferrando Molina F."/>
            <person name="Lopez Del Egido L."/>
            <person name="Lafos M."/>
            <person name="Langarica-Fuentes A."/>
            <person name="Gebre Yohannes G."/>
            <person name="Young M.W."/>
            <person name="Martin P."/>
            <person name="Gantlett R."/>
            <person name="Kenicer G."/>
            <person name="Hawes C."/>
            <person name="Begg G.S."/>
            <person name="Quilliam R.S."/>
            <person name="Squire G.R."/>
            <person name="Poole P.S."/>
            <person name="Young P.W."/>
            <person name="Iannetta P.M."/>
            <person name="James E.K."/>
        </authorList>
    </citation>
    <scope>NUCLEOTIDE SEQUENCE [LARGE SCALE GENOMIC DNA]</scope>
    <source>
        <strain evidence="2 3">JHI985</strain>
    </source>
</reference>
<dbReference type="InterPro" id="IPR012951">
    <property type="entry name" value="BBE"/>
</dbReference>
<organism evidence="2 3">
    <name type="scientific">Rhizobium ruizarguesonis</name>
    <dbReference type="NCBI Taxonomy" id="2081791"/>
    <lineage>
        <taxon>Bacteria</taxon>
        <taxon>Pseudomonadati</taxon>
        <taxon>Pseudomonadota</taxon>
        <taxon>Alphaproteobacteria</taxon>
        <taxon>Hyphomicrobiales</taxon>
        <taxon>Rhizobiaceae</taxon>
        <taxon>Rhizobium/Agrobacterium group</taxon>
        <taxon>Rhizobium</taxon>
    </lineage>
</organism>
<dbReference type="Proteomes" id="UP000661163">
    <property type="component" value="Unassembled WGS sequence"/>
</dbReference>
<dbReference type="GO" id="GO:0016491">
    <property type="term" value="F:oxidoreductase activity"/>
    <property type="evidence" value="ECO:0007669"/>
    <property type="project" value="InterPro"/>
</dbReference>
<dbReference type="AlphaFoldDB" id="A0AAE5C394"/>
<proteinExistence type="predicted"/>
<comment type="caution">
    <text evidence="2">The sequence shown here is derived from an EMBL/GenBank/DDBJ whole genome shotgun (WGS) entry which is preliminary data.</text>
</comment>
<gene>
    <name evidence="2" type="ORF">GR217_21875</name>
</gene>
<dbReference type="GO" id="GO:0050660">
    <property type="term" value="F:flavin adenine dinucleotide binding"/>
    <property type="evidence" value="ECO:0007669"/>
    <property type="project" value="InterPro"/>
</dbReference>